<dbReference type="EMBL" id="PDXB01000017">
    <property type="protein sequence ID" value="RYN26369.1"/>
    <property type="molecule type" value="Genomic_DNA"/>
</dbReference>
<dbReference type="PANTHER" id="PTHR35391:SF5">
    <property type="entry name" value="DUF6590 DOMAIN-CONTAINING PROTEIN"/>
    <property type="match status" value="1"/>
</dbReference>
<dbReference type="Pfam" id="PF20233">
    <property type="entry name" value="DUF6590"/>
    <property type="match status" value="1"/>
</dbReference>
<evidence type="ECO:0000313" key="2">
    <source>
        <dbReference type="EMBL" id="RYN26369.1"/>
    </source>
</evidence>
<gene>
    <name evidence="2" type="ORF">AA0115_g7218</name>
</gene>
<reference evidence="2" key="1">
    <citation type="submission" date="2017-10" db="EMBL/GenBank/DDBJ databases">
        <authorList>
            <person name="Armitage A.D."/>
            <person name="Barbara D.J."/>
            <person name="Woodhall J.W."/>
            <person name="Sreenivasaprasad S."/>
            <person name="Lane C.R."/>
            <person name="Clarkson J.P."/>
            <person name="Harrison R.J."/>
        </authorList>
    </citation>
    <scope>NUCLEOTIDE SEQUENCE</scope>
    <source>
        <strain evidence="2">FERA 1164</strain>
    </source>
</reference>
<name>A0AB37WET9_9PLEO</name>
<sequence length="245" mass="28262">MSQVAPEWDVTYQRYFHTVWDEPNRRYYRTHYVGQGWVFFDWLPHQPPPPRSAASFLHTDQTDFEEVRNPRNFFKIGRIFITSWTEPDGRTGQPHTKDARFVVVKPGAGFSVCLRISTYSGQATTKPGVIPYQHAAVVEQGHSPAWIDGEDFPKLLPPIEIKIEGQGVDVSPASRINFAKPYTIEHNIKVRNVGRVVGESVRQLEHYLAHFLGFQVVPKHPTEYADVTDTNEELAMSQYPYQHYY</sequence>
<accession>A0AB37WET9</accession>
<evidence type="ECO:0000313" key="3">
    <source>
        <dbReference type="Proteomes" id="UP000292340"/>
    </source>
</evidence>
<reference evidence="2" key="2">
    <citation type="journal article" date="2019" name="bioRxiv">
        <title>Genomics, evolutionary history and diagnostics of the Alternaria alternata species group including apple and Asian pear pathotypes.</title>
        <authorList>
            <person name="Armitage A.D."/>
            <person name="Cockerton H.M."/>
            <person name="Sreenivasaprasad S."/>
            <person name="Woodhall J.W."/>
            <person name="Lane C.R."/>
            <person name="Harrison R.J."/>
            <person name="Clarkson J.P."/>
        </authorList>
    </citation>
    <scope>NUCLEOTIDE SEQUENCE</scope>
    <source>
        <strain evidence="2">FERA 1164</strain>
    </source>
</reference>
<dbReference type="AlphaFoldDB" id="A0AB37WET9"/>
<comment type="caution">
    <text evidence="2">The sequence shown here is derived from an EMBL/GenBank/DDBJ whole genome shotgun (WGS) entry which is preliminary data.</text>
</comment>
<dbReference type="Proteomes" id="UP000292340">
    <property type="component" value="Unassembled WGS sequence"/>
</dbReference>
<organism evidence="2 3">
    <name type="scientific">Alternaria tenuissima</name>
    <dbReference type="NCBI Taxonomy" id="119927"/>
    <lineage>
        <taxon>Eukaryota</taxon>
        <taxon>Fungi</taxon>
        <taxon>Dikarya</taxon>
        <taxon>Ascomycota</taxon>
        <taxon>Pezizomycotina</taxon>
        <taxon>Dothideomycetes</taxon>
        <taxon>Pleosporomycetidae</taxon>
        <taxon>Pleosporales</taxon>
        <taxon>Pleosporineae</taxon>
        <taxon>Pleosporaceae</taxon>
        <taxon>Alternaria</taxon>
        <taxon>Alternaria sect. Alternaria</taxon>
        <taxon>Alternaria alternata complex</taxon>
    </lineage>
</organism>
<proteinExistence type="predicted"/>
<dbReference type="InterPro" id="IPR046497">
    <property type="entry name" value="DUF6590"/>
</dbReference>
<dbReference type="PANTHER" id="PTHR35391">
    <property type="entry name" value="C2H2-TYPE DOMAIN-CONTAINING PROTEIN-RELATED"/>
    <property type="match status" value="1"/>
</dbReference>
<feature type="domain" description="DUF6590" evidence="1">
    <location>
        <begin position="71"/>
        <end position="205"/>
    </location>
</feature>
<protein>
    <recommendedName>
        <fullName evidence="1">DUF6590 domain-containing protein</fullName>
    </recommendedName>
</protein>
<evidence type="ECO:0000259" key="1">
    <source>
        <dbReference type="Pfam" id="PF20233"/>
    </source>
</evidence>